<name>A0ABP0Q020_9DINO</name>
<comment type="similarity">
    <text evidence="2">Belongs to the nucleobase:cation symporter-2 (NCS2) (TC 2.A.40) family. Azg-like subfamily.</text>
</comment>
<feature type="transmembrane region" description="Helical" evidence="7">
    <location>
        <begin position="872"/>
        <end position="895"/>
    </location>
</feature>
<accession>A0ABP0Q020</accession>
<feature type="transmembrane region" description="Helical" evidence="7">
    <location>
        <begin position="563"/>
        <end position="586"/>
    </location>
</feature>
<comment type="subcellular location">
    <subcellularLocation>
        <location evidence="1">Endomembrane system</location>
        <topology evidence="1">Multi-pass membrane protein</topology>
    </subcellularLocation>
</comment>
<dbReference type="InterPro" id="IPR006043">
    <property type="entry name" value="NCS2"/>
</dbReference>
<evidence type="ECO:0000256" key="3">
    <source>
        <dbReference type="ARBA" id="ARBA00022448"/>
    </source>
</evidence>
<reference evidence="8 9" key="1">
    <citation type="submission" date="2024-02" db="EMBL/GenBank/DDBJ databases">
        <authorList>
            <person name="Chen Y."/>
            <person name="Shah S."/>
            <person name="Dougan E. K."/>
            <person name="Thang M."/>
            <person name="Chan C."/>
        </authorList>
    </citation>
    <scope>NUCLEOTIDE SEQUENCE [LARGE SCALE GENOMIC DNA]</scope>
</reference>
<protein>
    <submittedName>
        <fullName evidence="8">Adenine/guanine permease AZG1 (AzgA-homolog protein) (Protein AZAGUANINE RESISTANT 1) (AtAzg1)</fullName>
    </submittedName>
</protein>
<evidence type="ECO:0000313" key="9">
    <source>
        <dbReference type="Proteomes" id="UP001642464"/>
    </source>
</evidence>
<organism evidence="8 9">
    <name type="scientific">Durusdinium trenchii</name>
    <dbReference type="NCBI Taxonomy" id="1381693"/>
    <lineage>
        <taxon>Eukaryota</taxon>
        <taxon>Sar</taxon>
        <taxon>Alveolata</taxon>
        <taxon>Dinophyceae</taxon>
        <taxon>Suessiales</taxon>
        <taxon>Symbiodiniaceae</taxon>
        <taxon>Durusdinium</taxon>
    </lineage>
</organism>
<keyword evidence="3" id="KW-0813">Transport</keyword>
<keyword evidence="4 7" id="KW-0812">Transmembrane</keyword>
<evidence type="ECO:0000256" key="6">
    <source>
        <dbReference type="ARBA" id="ARBA00023136"/>
    </source>
</evidence>
<sequence>MKGKADVVSFGAAMTALARASQSRLSLKLLDSLDDDLTNEQIYSAAISSCEGESCWKSVDLLKQARHRQVRLDVTVYGAACNVCEKGNFWESAMALLPGARAADLSCSTVLANAAVSSCAKSHVWPQAMQLLQGVDAWSVELDSTSYNSGLSSLVRTWPLALELLAAARRVPSHIGPSTETTDSSGLNAAATALGEGHRWRFAALLLAPALGIETDGISVNVALEALAKAASWERSLVLSSAISGVDLELDELGRASLITACTWRSQWAAALRGITVSTEVTSVEAPVVTALLAALVAQRAGHAVGLELMRRLRGRGVRAGAAAARKSSRPEVRPEEALPPPVKRLAPQHWAASRIQRAWKISRWCLGSHPTPLRLAYAVGRAQGFSRRIRTHRPGLSAAAPVHVPRSGQKPTTLEFLGLAGNFGHLNLKDPFDVKKRGSSYATEVRAGITTFLAMAYILPVNSGMLSLVIPDKREQLVCATAIAAFCGCWLMGILSNYPFMLAPGMGTNAFFTFTICLGRGLPYQAAFAAVFMAGCIFILLSITGLRTLMIRLFPEGIKESIGAGVGLFLCFIAFQSSEGMGLSVADPATLVTLNSLSLNNYDAYKLWLSLAVLGLTATLFAAKVPGAPLIGIIFGTAVCWIEGFARGREHSVFGYPFGIKGNHTDKDFHIYVPSSLVAQPSLEGLSGALWDGFGAAVHADTAATFWTAVGTFCYTDLLDSSGTFFAVAKVAGLTDRRGNLPLAWRVPIPPPRHRPVPASGAERLKNMAYLADALAALLGSMLGVSTVATFAESTAGVADGAKTGLASLVTGLCFLLAIPIAPVVSAVPPLASGPILCLLGALMCSSVRGIDWDDFQESMPAFVAMVTMPYTFSIGYGIIGGLVLWIAIQVLLIPVRLSRKEDPWVRFRALWAGVFVEGDDEPSLSEMDTDVGSSSDSLA</sequence>
<dbReference type="PANTHER" id="PTHR43337:SF1">
    <property type="entry name" value="XANTHINE_URACIL PERMEASE C887.17-RELATED"/>
    <property type="match status" value="1"/>
</dbReference>
<dbReference type="Proteomes" id="UP001642464">
    <property type="component" value="Unassembled WGS sequence"/>
</dbReference>
<evidence type="ECO:0000256" key="7">
    <source>
        <dbReference type="SAM" id="Phobius"/>
    </source>
</evidence>
<evidence type="ECO:0000313" key="8">
    <source>
        <dbReference type="EMBL" id="CAK9080330.1"/>
    </source>
</evidence>
<comment type="caution">
    <text evidence="8">The sequence shown here is derived from an EMBL/GenBank/DDBJ whole genome shotgun (WGS) entry which is preliminary data.</text>
</comment>
<proteinExistence type="inferred from homology"/>
<keyword evidence="9" id="KW-1185">Reference proteome</keyword>
<dbReference type="Gene3D" id="1.25.40.10">
    <property type="entry name" value="Tetratricopeptide repeat domain"/>
    <property type="match status" value="1"/>
</dbReference>
<dbReference type="PANTHER" id="PTHR43337">
    <property type="entry name" value="XANTHINE/URACIL PERMEASE C887.17-RELATED"/>
    <property type="match status" value="1"/>
</dbReference>
<dbReference type="EMBL" id="CAXAMM010038718">
    <property type="protein sequence ID" value="CAK9080330.1"/>
    <property type="molecule type" value="Genomic_DNA"/>
</dbReference>
<evidence type="ECO:0000256" key="4">
    <source>
        <dbReference type="ARBA" id="ARBA00022692"/>
    </source>
</evidence>
<feature type="transmembrane region" description="Helical" evidence="7">
    <location>
        <begin position="805"/>
        <end position="826"/>
    </location>
</feature>
<evidence type="ECO:0000256" key="5">
    <source>
        <dbReference type="ARBA" id="ARBA00022989"/>
    </source>
</evidence>
<feature type="transmembrane region" description="Helical" evidence="7">
    <location>
        <begin position="523"/>
        <end position="542"/>
    </location>
</feature>
<feature type="transmembrane region" description="Helical" evidence="7">
    <location>
        <begin position="771"/>
        <end position="793"/>
    </location>
</feature>
<dbReference type="Pfam" id="PF00860">
    <property type="entry name" value="Xan_ur_permease"/>
    <property type="match status" value="2"/>
</dbReference>
<gene>
    <name evidence="8" type="ORF">SCF082_LOCUS38306</name>
</gene>
<keyword evidence="6 7" id="KW-0472">Membrane</keyword>
<feature type="transmembrane region" description="Helical" evidence="7">
    <location>
        <begin position="448"/>
        <end position="471"/>
    </location>
</feature>
<feature type="transmembrane region" description="Helical" evidence="7">
    <location>
        <begin position="833"/>
        <end position="852"/>
    </location>
</feature>
<evidence type="ECO:0000256" key="2">
    <source>
        <dbReference type="ARBA" id="ARBA00005697"/>
    </source>
</evidence>
<evidence type="ECO:0000256" key="1">
    <source>
        <dbReference type="ARBA" id="ARBA00004127"/>
    </source>
</evidence>
<feature type="transmembrane region" description="Helical" evidence="7">
    <location>
        <begin position="606"/>
        <end position="624"/>
    </location>
</feature>
<feature type="transmembrane region" description="Helical" evidence="7">
    <location>
        <begin position="478"/>
        <end position="503"/>
    </location>
</feature>
<dbReference type="InterPro" id="IPR045018">
    <property type="entry name" value="Azg-like"/>
</dbReference>
<dbReference type="InterPro" id="IPR011990">
    <property type="entry name" value="TPR-like_helical_dom_sf"/>
</dbReference>
<keyword evidence="5 7" id="KW-1133">Transmembrane helix</keyword>